<dbReference type="OrthoDB" id="502624at2"/>
<dbReference type="Pfam" id="PF00067">
    <property type="entry name" value="p450"/>
    <property type="match status" value="1"/>
</dbReference>
<comment type="similarity">
    <text evidence="1 2">Belongs to the cytochrome P450 family.</text>
</comment>
<dbReference type="InterPro" id="IPR002397">
    <property type="entry name" value="Cyt_P450_B"/>
</dbReference>
<dbReference type="InterPro" id="IPR036396">
    <property type="entry name" value="Cyt_P450_sf"/>
</dbReference>
<dbReference type="Gene3D" id="1.10.630.10">
    <property type="entry name" value="Cytochrome P450"/>
    <property type="match status" value="1"/>
</dbReference>
<protein>
    <submittedName>
        <fullName evidence="3">Putative 1,8-cineole 2-endo-monooxygenase</fullName>
        <ecNumber evidence="3">1.14.13.156</ecNumber>
    </submittedName>
</protein>
<reference evidence="3 4" key="1">
    <citation type="submission" date="2017-06" db="EMBL/GenBank/DDBJ databases">
        <authorList>
            <person name="Kim H.J."/>
            <person name="Triplett B.A."/>
        </authorList>
    </citation>
    <scope>NUCLEOTIDE SEQUENCE [LARGE SCALE GENOMIC DNA]</scope>
    <source>
        <strain evidence="3">FRACA_ARgP5</strain>
    </source>
</reference>
<evidence type="ECO:0000256" key="2">
    <source>
        <dbReference type="RuleBase" id="RU000461"/>
    </source>
</evidence>
<dbReference type="GO" id="GO:0004497">
    <property type="term" value="F:monooxygenase activity"/>
    <property type="evidence" value="ECO:0007669"/>
    <property type="project" value="UniProtKB-KW"/>
</dbReference>
<dbReference type="PRINTS" id="PR00359">
    <property type="entry name" value="BP450"/>
</dbReference>
<sequence>MTPTRPTCPVDHHSADYIANAQETHARLREECPVGWSDEHGGFWVLSRYREIKDALKRPELFSSARIQREDGTWDGGAAVPANQSSTLLYPLEIDPPESSPYRAAIAKWMSRSALEQHREPLTAYINATLDRVEPTGRMDIVTEIGMMPGYMVALLLGIDPELAPRIAWPFNAMDVLERDTPEFAEAQEQMGWLVGFLAELCRSRRENPGDDNVSALVMTEFDGEPLPLSGCLSTIMTVIGGGVATTTAALEHCLGVIDSHPEIRARLIADPSLIPQAVEEAIRIHPPVLQVARRLLEDTTVDGVQMFAGERVLGSVLSANHDSSVFPNPEAIDIDRPVKSHLTFGFGVHRCVGIEVARMELNLMIGSLLKRFPDFRVVREECRRFVGESHNNGYSVFPIELAPKMAAAAV</sequence>
<dbReference type="PANTHER" id="PTHR46696:SF6">
    <property type="entry name" value="P450, PUTATIVE (EUROFUNG)-RELATED"/>
    <property type="match status" value="1"/>
</dbReference>
<organism evidence="3 4">
    <name type="scientific">Frankia canadensis</name>
    <dbReference type="NCBI Taxonomy" id="1836972"/>
    <lineage>
        <taxon>Bacteria</taxon>
        <taxon>Bacillati</taxon>
        <taxon>Actinomycetota</taxon>
        <taxon>Actinomycetes</taxon>
        <taxon>Frankiales</taxon>
        <taxon>Frankiaceae</taxon>
        <taxon>Frankia</taxon>
    </lineage>
</organism>
<dbReference type="GO" id="GO:0020037">
    <property type="term" value="F:heme binding"/>
    <property type="evidence" value="ECO:0007669"/>
    <property type="project" value="InterPro"/>
</dbReference>
<keyword evidence="4" id="KW-1185">Reference proteome</keyword>
<dbReference type="AlphaFoldDB" id="A0A2I2KI59"/>
<gene>
    <name evidence="3" type="ORF">FRACA_10078</name>
</gene>
<dbReference type="EC" id="1.14.13.156" evidence="3"/>
<dbReference type="GO" id="GO:0005506">
    <property type="term" value="F:iron ion binding"/>
    <property type="evidence" value="ECO:0007669"/>
    <property type="project" value="InterPro"/>
</dbReference>
<dbReference type="Proteomes" id="UP000234331">
    <property type="component" value="Unassembled WGS sequence"/>
</dbReference>
<dbReference type="InterPro" id="IPR001128">
    <property type="entry name" value="Cyt_P450"/>
</dbReference>
<proteinExistence type="inferred from homology"/>
<dbReference type="GO" id="GO:0016705">
    <property type="term" value="F:oxidoreductase activity, acting on paired donors, with incorporation or reduction of molecular oxygen"/>
    <property type="evidence" value="ECO:0007669"/>
    <property type="project" value="InterPro"/>
</dbReference>
<keyword evidence="2" id="KW-0349">Heme</keyword>
<dbReference type="EMBL" id="FZMO01000001">
    <property type="protein sequence ID" value="SNQ45319.1"/>
    <property type="molecule type" value="Genomic_DNA"/>
</dbReference>
<keyword evidence="2" id="KW-0479">Metal-binding</keyword>
<dbReference type="SUPFAM" id="SSF48264">
    <property type="entry name" value="Cytochrome P450"/>
    <property type="match status" value="1"/>
</dbReference>
<name>A0A2I2KI59_9ACTN</name>
<accession>A0A2I2KI59</accession>
<dbReference type="PANTHER" id="PTHR46696">
    <property type="entry name" value="P450, PUTATIVE (EUROFUNG)-RELATED"/>
    <property type="match status" value="1"/>
</dbReference>
<dbReference type="InterPro" id="IPR017972">
    <property type="entry name" value="Cyt_P450_CS"/>
</dbReference>
<keyword evidence="2 3" id="KW-0503">Monooxygenase</keyword>
<keyword evidence="2 3" id="KW-0560">Oxidoreductase</keyword>
<dbReference type="PRINTS" id="PR00385">
    <property type="entry name" value="P450"/>
</dbReference>
<evidence type="ECO:0000313" key="4">
    <source>
        <dbReference type="Proteomes" id="UP000234331"/>
    </source>
</evidence>
<evidence type="ECO:0000313" key="3">
    <source>
        <dbReference type="EMBL" id="SNQ45319.1"/>
    </source>
</evidence>
<dbReference type="PROSITE" id="PS00086">
    <property type="entry name" value="CYTOCHROME_P450"/>
    <property type="match status" value="1"/>
</dbReference>
<keyword evidence="2" id="KW-0408">Iron</keyword>
<evidence type="ECO:0000256" key="1">
    <source>
        <dbReference type="ARBA" id="ARBA00010617"/>
    </source>
</evidence>